<dbReference type="GeneID" id="18871004"/>
<dbReference type="KEGG" id="spaa:SPAPADRAFT_154964"/>
<feature type="transmembrane region" description="Helical" evidence="5">
    <location>
        <begin position="130"/>
        <end position="148"/>
    </location>
</feature>
<dbReference type="FunCoup" id="G3AQP0">
    <property type="interactions" value="22"/>
</dbReference>
<dbReference type="GO" id="GO:0007031">
    <property type="term" value="P:peroxisome organization"/>
    <property type="evidence" value="ECO:0007669"/>
    <property type="project" value="TreeGrafter"/>
</dbReference>
<keyword evidence="4 5" id="KW-0472">Membrane</keyword>
<gene>
    <name evidence="7" type="ORF">SPAPADRAFT_154964</name>
</gene>
<dbReference type="AlphaFoldDB" id="G3AQP0"/>
<dbReference type="InterPro" id="IPR010482">
    <property type="entry name" value="TECPR1-like_DysF"/>
</dbReference>
<evidence type="ECO:0000256" key="2">
    <source>
        <dbReference type="ARBA" id="ARBA00022692"/>
    </source>
</evidence>
<dbReference type="Pfam" id="PF06398">
    <property type="entry name" value="Pex24p"/>
    <property type="match status" value="1"/>
</dbReference>
<dbReference type="PANTHER" id="PTHR28304">
    <property type="entry name" value="PEROXISOMAL MEMBRANE PROTEIN PEX29"/>
    <property type="match status" value="1"/>
</dbReference>
<evidence type="ECO:0000256" key="1">
    <source>
        <dbReference type="ARBA" id="ARBA00004141"/>
    </source>
</evidence>
<dbReference type="STRING" id="619300.G3AQP0"/>
<feature type="domain" description="TECPR1-like DysF" evidence="6">
    <location>
        <begin position="118"/>
        <end position="512"/>
    </location>
</feature>
<dbReference type="OrthoDB" id="74314at2759"/>
<organism evidence="8">
    <name type="scientific">Spathaspora passalidarum (strain NRRL Y-27907 / 11-Y1)</name>
    <dbReference type="NCBI Taxonomy" id="619300"/>
    <lineage>
        <taxon>Eukaryota</taxon>
        <taxon>Fungi</taxon>
        <taxon>Dikarya</taxon>
        <taxon>Ascomycota</taxon>
        <taxon>Saccharomycotina</taxon>
        <taxon>Pichiomycetes</taxon>
        <taxon>Debaryomycetaceae</taxon>
        <taxon>Spathaspora</taxon>
    </lineage>
</organism>
<evidence type="ECO:0000259" key="6">
    <source>
        <dbReference type="Pfam" id="PF06398"/>
    </source>
</evidence>
<dbReference type="InParanoid" id="G3AQP0"/>
<accession>G3AQP0</accession>
<dbReference type="HOGENOM" id="CLU_034954_0_0_1"/>
<dbReference type="OMA" id="WRLIFIQ"/>
<dbReference type="InterPro" id="IPR052816">
    <property type="entry name" value="Peroxisomal_Membrane_PEX28-32"/>
</dbReference>
<feature type="transmembrane region" description="Helical" evidence="5">
    <location>
        <begin position="168"/>
        <end position="191"/>
    </location>
</feature>
<sequence>MDKPSYRERALGVLSQAIEKSNTIAQSNPGTKRAIAAGTASILLEMGLESYDKQEEPILTSDQISQIESIAESAQEQPKSKHFADRLIEKLIQTSLPENVPDRDKYEARLKESKQPGMSIAILTSNMRKLLVKMSIFFHVYYGGIHVLTWKRPAKTLSVLVLYTAVCIWPHLVLVYPLIFVLFGVFIPGYVHRHPMRRPDLIKVKRRGQSLWNYFFDTDEISVLEEFMDEQEYFNESPATPDSDELSDEMSVVTEITTPDDETIETRKSQLDIVMNLRDLQGLTTDLLVGIEKGEQFYSDIGGFKDERLSTFIFYGTVLATGIVMFLGQFIPWRLIFIQSGWAVMLLLHPKAKKLLVNAQKLQKPKDEVKTEVEPAVKEDKPFDRNDIIVDDSPEVRMVEVFELQMKSILKSEWKFYRYTNTLYDKSNKSRVAGKRPRGVDDLSKVLPPHDWKFDFGLVNKWKVDEEPVKFLTERSYDIKLFKLKNDEWIYDDMENVEQDIVYEFRRRRLSRDCFRYGRAK</sequence>
<keyword evidence="8" id="KW-1185">Reference proteome</keyword>
<keyword evidence="2 5" id="KW-0812">Transmembrane</keyword>
<evidence type="ECO:0000313" key="8">
    <source>
        <dbReference type="Proteomes" id="UP000000709"/>
    </source>
</evidence>
<dbReference type="RefSeq" id="XP_007376365.1">
    <property type="nucleotide sequence ID" value="XM_007376303.1"/>
</dbReference>
<dbReference type="GO" id="GO:0005778">
    <property type="term" value="C:peroxisomal membrane"/>
    <property type="evidence" value="ECO:0007669"/>
    <property type="project" value="UniProtKB-ARBA"/>
</dbReference>
<feature type="transmembrane region" description="Helical" evidence="5">
    <location>
        <begin position="309"/>
        <end position="327"/>
    </location>
</feature>
<evidence type="ECO:0000313" key="7">
    <source>
        <dbReference type="EMBL" id="EGW31587.1"/>
    </source>
</evidence>
<evidence type="ECO:0000256" key="4">
    <source>
        <dbReference type="ARBA" id="ARBA00023136"/>
    </source>
</evidence>
<name>G3AQP0_SPAPN</name>
<evidence type="ECO:0000256" key="3">
    <source>
        <dbReference type="ARBA" id="ARBA00022989"/>
    </source>
</evidence>
<dbReference type="PANTHER" id="PTHR28304:SF1">
    <property type="entry name" value="PEROXISOMAL MEMBRANE PROTEIN PEX28"/>
    <property type="match status" value="1"/>
</dbReference>
<comment type="subcellular location">
    <subcellularLocation>
        <location evidence="1">Membrane</location>
        <topology evidence="1">Multi-pass membrane protein</topology>
    </subcellularLocation>
</comment>
<protein>
    <recommendedName>
        <fullName evidence="6">TECPR1-like DysF domain-containing protein</fullName>
    </recommendedName>
</protein>
<keyword evidence="3 5" id="KW-1133">Transmembrane helix</keyword>
<proteinExistence type="predicted"/>
<evidence type="ECO:0000256" key="5">
    <source>
        <dbReference type="SAM" id="Phobius"/>
    </source>
</evidence>
<dbReference type="EMBL" id="GL996503">
    <property type="protein sequence ID" value="EGW31587.1"/>
    <property type="molecule type" value="Genomic_DNA"/>
</dbReference>
<dbReference type="Proteomes" id="UP000000709">
    <property type="component" value="Unassembled WGS sequence"/>
</dbReference>
<dbReference type="eggNOG" id="ENOG502QUW8">
    <property type="taxonomic scope" value="Eukaryota"/>
</dbReference>
<reference evidence="7 8" key="1">
    <citation type="journal article" date="2011" name="Proc. Natl. Acad. Sci. U.S.A.">
        <title>Comparative genomics of xylose-fermenting fungi for enhanced biofuel production.</title>
        <authorList>
            <person name="Wohlbach D.J."/>
            <person name="Kuo A."/>
            <person name="Sato T.K."/>
            <person name="Potts K.M."/>
            <person name="Salamov A.A."/>
            <person name="LaButti K.M."/>
            <person name="Sun H."/>
            <person name="Clum A."/>
            <person name="Pangilinan J.L."/>
            <person name="Lindquist E.A."/>
            <person name="Lucas S."/>
            <person name="Lapidus A."/>
            <person name="Jin M."/>
            <person name="Gunawan C."/>
            <person name="Balan V."/>
            <person name="Dale B.E."/>
            <person name="Jeffries T.W."/>
            <person name="Zinkel R."/>
            <person name="Barry K.W."/>
            <person name="Grigoriev I.V."/>
            <person name="Gasch A.P."/>
        </authorList>
    </citation>
    <scope>NUCLEOTIDE SEQUENCE [LARGE SCALE GENOMIC DNA]</scope>
    <source>
        <strain evidence="8">NRRL Y-27907 / 11-Y1</strain>
    </source>
</reference>